<sequence length="369" mass="40374">MLTEAPHATSPDDPAAWAYRGCADVERQVALADLGNADGVPSALDVVVTMNEAGYHRRRRVVAVEDSGDGRHVVGLGFFIADLRDNPDSADVRVAVLPEHRRRGIGSALLHRMVEIARSEGRSVLQAEVDVADEPDAGGPGVLTAPTGNGRVRADAPGVAFARAAGFDLALMARRSCLTLPLDDALLDRWEADARAAAGREYRLHTWRDDLPQRWHQAYADLEHQLTVDEPNPGLDLEPEQWDADRVRAILDRLARQRKGFVVTGVEHVPSGRLVAMTVLEHGLDTPEFSEQETTVVMPEHRGHRLGLLVKAVNLRAHLAAWPSVRRVWTWNNEDNPHMLAINVAMGFRPAGGAALFQARADGVRSPRA</sequence>
<feature type="domain" description="N-acetyltransferase" evidence="1">
    <location>
        <begin position="17"/>
        <end position="193"/>
    </location>
</feature>
<dbReference type="Proteomes" id="UP000076794">
    <property type="component" value="Chromosome"/>
</dbReference>
<evidence type="ECO:0000313" key="2">
    <source>
        <dbReference type="EMBL" id="ANC32169.1"/>
    </source>
</evidence>
<keyword evidence="3" id="KW-1185">Reference proteome</keyword>
<dbReference type="AlphaFoldDB" id="A0A168FMX8"/>
<dbReference type="Pfam" id="PF00583">
    <property type="entry name" value="Acetyltransf_1"/>
    <property type="match status" value="1"/>
</dbReference>
<dbReference type="InterPro" id="IPR016181">
    <property type="entry name" value="Acyl_CoA_acyltransferase"/>
</dbReference>
<dbReference type="STRING" id="1300344.I598_2639"/>
<evidence type="ECO:0000313" key="3">
    <source>
        <dbReference type="Proteomes" id="UP000076794"/>
    </source>
</evidence>
<name>A0A168FMX8_9MICO</name>
<accession>A0A168FMX8</accession>
<evidence type="ECO:0000259" key="1">
    <source>
        <dbReference type="PROSITE" id="PS51186"/>
    </source>
</evidence>
<dbReference type="EMBL" id="CP014209">
    <property type="protein sequence ID" value="ANC32169.1"/>
    <property type="molecule type" value="Genomic_DNA"/>
</dbReference>
<keyword evidence="2" id="KW-0808">Transferase</keyword>
<organism evidence="2 3">
    <name type="scientific">Isoptericola dokdonensis DS-3</name>
    <dbReference type="NCBI Taxonomy" id="1300344"/>
    <lineage>
        <taxon>Bacteria</taxon>
        <taxon>Bacillati</taxon>
        <taxon>Actinomycetota</taxon>
        <taxon>Actinomycetes</taxon>
        <taxon>Micrococcales</taxon>
        <taxon>Promicromonosporaceae</taxon>
        <taxon>Isoptericola</taxon>
    </lineage>
</organism>
<protein>
    <submittedName>
        <fullName evidence="2">Mycothiol acetyltransferase</fullName>
        <ecNumber evidence="2">2.3.1.189</ecNumber>
    </submittedName>
</protein>
<dbReference type="InterPro" id="IPR000182">
    <property type="entry name" value="GNAT_dom"/>
</dbReference>
<reference evidence="2 3" key="1">
    <citation type="submission" date="2016-01" db="EMBL/GenBank/DDBJ databases">
        <title>Complete genome sequence of a soil Actinobacterium, Isoptericola dokdonensis DS-3.</title>
        <authorList>
            <person name="Kwon S.-K."/>
            <person name="Kim J.F."/>
        </authorList>
    </citation>
    <scope>NUCLEOTIDE SEQUENCE [LARGE SCALE GENOMIC DNA]</scope>
    <source>
        <strain evidence="2 3">DS-3</strain>
    </source>
</reference>
<gene>
    <name evidence="2" type="primary">mshD_5</name>
    <name evidence="2" type="ORF">I598_2639</name>
</gene>
<dbReference type="PROSITE" id="PS51186">
    <property type="entry name" value="GNAT"/>
    <property type="match status" value="1"/>
</dbReference>
<proteinExistence type="predicted"/>
<dbReference type="PATRIC" id="fig|1300344.3.peg.2653"/>
<dbReference type="Gene3D" id="3.40.630.30">
    <property type="match status" value="1"/>
</dbReference>
<dbReference type="EC" id="2.3.1.189" evidence="2"/>
<dbReference type="GO" id="GO:0035447">
    <property type="term" value="F:mycothiol synthase activity"/>
    <property type="evidence" value="ECO:0007669"/>
    <property type="project" value="UniProtKB-EC"/>
</dbReference>
<keyword evidence="2" id="KW-0012">Acyltransferase</keyword>
<dbReference type="CDD" id="cd04301">
    <property type="entry name" value="NAT_SF"/>
    <property type="match status" value="1"/>
</dbReference>
<dbReference type="SUPFAM" id="SSF55729">
    <property type="entry name" value="Acyl-CoA N-acyltransferases (Nat)"/>
    <property type="match status" value="2"/>
</dbReference>
<dbReference type="KEGG" id="ido:I598_2639"/>